<gene>
    <name evidence="7 10" type="primary">hutI</name>
    <name evidence="9" type="ORF">Lmor_3028</name>
    <name evidence="10" type="ORF">NCTC12239_02443</name>
</gene>
<dbReference type="InterPro" id="IPR005920">
    <property type="entry name" value="HutI"/>
</dbReference>
<reference evidence="10 12" key="2">
    <citation type="submission" date="2018-06" db="EMBL/GenBank/DDBJ databases">
        <authorList>
            <consortium name="Pathogen Informatics"/>
            <person name="Doyle S."/>
        </authorList>
    </citation>
    <scope>NUCLEOTIDE SEQUENCE [LARGE SCALE GENOMIC DNA]</scope>
    <source>
        <strain evidence="10 12">NCTC12239</strain>
    </source>
</reference>
<feature type="binding site" evidence="7">
    <location>
        <position position="69"/>
    </location>
    <ligand>
        <name>Fe(3+)</name>
        <dbReference type="ChEBI" id="CHEBI:29034"/>
    </ligand>
</feature>
<dbReference type="GO" id="GO:0019556">
    <property type="term" value="P:L-histidine catabolic process to glutamate and formamide"/>
    <property type="evidence" value="ECO:0007669"/>
    <property type="project" value="UniProtKB-UniRule"/>
</dbReference>
<evidence type="ECO:0000313" key="9">
    <source>
        <dbReference type="EMBL" id="KTD30921.1"/>
    </source>
</evidence>
<dbReference type="RefSeq" id="WP_028384754.1">
    <property type="nucleotide sequence ID" value="NZ_CAAAJG010000028.1"/>
</dbReference>
<feature type="binding site" evidence="7">
    <location>
        <position position="78"/>
    </location>
    <ligand>
        <name>4-imidazolone-5-propanoate</name>
        <dbReference type="ChEBI" id="CHEBI:77893"/>
    </ligand>
</feature>
<evidence type="ECO:0000259" key="8">
    <source>
        <dbReference type="Pfam" id="PF01979"/>
    </source>
</evidence>
<feature type="binding site" evidence="7">
    <location>
        <position position="314"/>
    </location>
    <ligand>
        <name>Fe(3+)</name>
        <dbReference type="ChEBI" id="CHEBI:29034"/>
    </ligand>
</feature>
<feature type="binding site" evidence="7">
    <location>
        <position position="319"/>
    </location>
    <ligand>
        <name>4-imidazolone-5-propanoate</name>
        <dbReference type="ChEBI" id="CHEBI:77893"/>
    </ligand>
</feature>
<reference evidence="9 11" key="1">
    <citation type="submission" date="2015-11" db="EMBL/GenBank/DDBJ databases">
        <title>Genomic analysis of 38 Legionella species identifies large and diverse effector repertoires.</title>
        <authorList>
            <person name="Burstein D."/>
            <person name="Amaro F."/>
            <person name="Zusman T."/>
            <person name="Lifshitz Z."/>
            <person name="Cohen O."/>
            <person name="Gilbert J.A."/>
            <person name="Pupko T."/>
            <person name="Shuman H.A."/>
            <person name="Segal G."/>
        </authorList>
    </citation>
    <scope>NUCLEOTIDE SEQUENCE [LARGE SCALE GENOMIC DNA]</scope>
    <source>
        <strain evidence="9 11">ATCC 43877</strain>
    </source>
</reference>
<dbReference type="OrthoDB" id="9776455at2"/>
<dbReference type="STRING" id="39962.Lmor_3028"/>
<feature type="binding site" evidence="7">
    <location>
        <position position="316"/>
    </location>
    <ligand>
        <name>N-formimidoyl-L-glutamate</name>
        <dbReference type="ChEBI" id="CHEBI:58928"/>
    </ligand>
</feature>
<dbReference type="PANTHER" id="PTHR42752">
    <property type="entry name" value="IMIDAZOLONEPROPIONASE"/>
    <property type="match status" value="1"/>
</dbReference>
<protein>
    <recommendedName>
        <fullName evidence="1 7">Imidazolonepropionase</fullName>
        <ecNumber evidence="1 7">3.5.2.7</ecNumber>
    </recommendedName>
    <alternativeName>
        <fullName evidence="7">Imidazolone-5-propionate hydrolase</fullName>
    </alternativeName>
</protein>
<dbReference type="SUPFAM" id="SSF51556">
    <property type="entry name" value="Metallo-dependent hydrolases"/>
    <property type="match status" value="1"/>
</dbReference>
<evidence type="ECO:0000313" key="12">
    <source>
        <dbReference type="Proteomes" id="UP000254040"/>
    </source>
</evidence>
<keyword evidence="6 7" id="KW-0408">Iron</keyword>
<keyword evidence="4 7" id="KW-0369">Histidine metabolism</keyword>
<dbReference type="GO" id="GO:0005737">
    <property type="term" value="C:cytoplasm"/>
    <property type="evidence" value="ECO:0007669"/>
    <property type="project" value="UniProtKB-SubCell"/>
</dbReference>
<comment type="subcellular location">
    <subcellularLocation>
        <location evidence="7">Cytoplasm</location>
    </subcellularLocation>
</comment>
<dbReference type="GO" id="GO:0019557">
    <property type="term" value="P:L-histidine catabolic process to glutamate and formate"/>
    <property type="evidence" value="ECO:0007669"/>
    <property type="project" value="UniProtKB-UniPathway"/>
</dbReference>
<evidence type="ECO:0000256" key="1">
    <source>
        <dbReference type="ARBA" id="ARBA00012864"/>
    </source>
</evidence>
<dbReference type="NCBIfam" id="TIGR01224">
    <property type="entry name" value="hutI"/>
    <property type="match status" value="1"/>
</dbReference>
<keyword evidence="11" id="KW-1185">Reference proteome</keyword>
<evidence type="ECO:0000256" key="4">
    <source>
        <dbReference type="ARBA" id="ARBA00022808"/>
    </source>
</evidence>
<evidence type="ECO:0000256" key="2">
    <source>
        <dbReference type="ARBA" id="ARBA00022723"/>
    </source>
</evidence>
<feature type="binding site" evidence="7">
    <location>
        <position position="71"/>
    </location>
    <ligand>
        <name>Fe(3+)</name>
        <dbReference type="ChEBI" id="CHEBI:29034"/>
    </ligand>
</feature>
<dbReference type="GO" id="GO:0005506">
    <property type="term" value="F:iron ion binding"/>
    <property type="evidence" value="ECO:0007669"/>
    <property type="project" value="UniProtKB-UniRule"/>
</dbReference>
<comment type="pathway">
    <text evidence="7">Amino-acid degradation; L-histidine degradation into L-glutamate; N-formimidoyl-L-glutamate from L-histidine: step 3/3.</text>
</comment>
<evidence type="ECO:0000256" key="6">
    <source>
        <dbReference type="ARBA" id="ARBA00023004"/>
    </source>
</evidence>
<dbReference type="Gene3D" id="2.30.40.10">
    <property type="entry name" value="Urease, subunit C, domain 1"/>
    <property type="match status" value="1"/>
</dbReference>
<organism evidence="10 12">
    <name type="scientific">Legionella moravica</name>
    <dbReference type="NCBI Taxonomy" id="39962"/>
    <lineage>
        <taxon>Bacteria</taxon>
        <taxon>Pseudomonadati</taxon>
        <taxon>Pseudomonadota</taxon>
        <taxon>Gammaproteobacteria</taxon>
        <taxon>Legionellales</taxon>
        <taxon>Legionellaceae</taxon>
        <taxon>Legionella</taxon>
    </lineage>
</organism>
<dbReference type="InterPro" id="IPR011059">
    <property type="entry name" value="Metal-dep_hydrolase_composite"/>
</dbReference>
<comment type="similarity">
    <text evidence="7">Belongs to the metallo-dependent hydrolases superfamily. HutI family.</text>
</comment>
<feature type="binding site" evidence="7">
    <location>
        <position position="318"/>
    </location>
    <ligand>
        <name>N-formimidoyl-L-glutamate</name>
        <dbReference type="ChEBI" id="CHEBI:58928"/>
    </ligand>
</feature>
<dbReference type="UniPathway" id="UPA00379">
    <property type="reaction ID" value="UER00551"/>
</dbReference>
<dbReference type="SUPFAM" id="SSF51338">
    <property type="entry name" value="Composite domain of metallo-dependent hydrolases"/>
    <property type="match status" value="1"/>
</dbReference>
<evidence type="ECO:0000256" key="5">
    <source>
        <dbReference type="ARBA" id="ARBA00022833"/>
    </source>
</evidence>
<dbReference type="InterPro" id="IPR006680">
    <property type="entry name" value="Amidohydro-rel"/>
</dbReference>
<feature type="binding site" evidence="7">
    <location>
        <position position="242"/>
    </location>
    <ligand>
        <name>4-imidazolone-5-propanoate</name>
        <dbReference type="ChEBI" id="CHEBI:77893"/>
    </ligand>
</feature>
<feature type="binding site" evidence="7">
    <location>
        <position position="69"/>
    </location>
    <ligand>
        <name>Zn(2+)</name>
        <dbReference type="ChEBI" id="CHEBI:29105"/>
    </ligand>
</feature>
<evidence type="ECO:0000313" key="10">
    <source>
        <dbReference type="EMBL" id="STX63498.1"/>
    </source>
</evidence>
<dbReference type="Pfam" id="PF01979">
    <property type="entry name" value="Amidohydro_1"/>
    <property type="match status" value="1"/>
</dbReference>
<dbReference type="Proteomes" id="UP000054985">
    <property type="component" value="Unassembled WGS sequence"/>
</dbReference>
<dbReference type="HAMAP" id="MF_00372">
    <property type="entry name" value="HutI"/>
    <property type="match status" value="1"/>
</dbReference>
<dbReference type="AlphaFoldDB" id="A0A378K1L3"/>
<dbReference type="Gene3D" id="3.20.20.140">
    <property type="entry name" value="Metal-dependent hydrolases"/>
    <property type="match status" value="1"/>
</dbReference>
<comment type="catalytic activity">
    <reaction evidence="7">
        <text>4-imidazolone-5-propanoate + H2O = N-formimidoyl-L-glutamate</text>
        <dbReference type="Rhea" id="RHEA:23660"/>
        <dbReference type="ChEBI" id="CHEBI:15377"/>
        <dbReference type="ChEBI" id="CHEBI:58928"/>
        <dbReference type="ChEBI" id="CHEBI:77893"/>
        <dbReference type="EC" id="3.5.2.7"/>
    </reaction>
</comment>
<dbReference type="CDD" id="cd01296">
    <property type="entry name" value="Imidazolone-5PH"/>
    <property type="match status" value="1"/>
</dbReference>
<name>A0A378K1L3_9GAMM</name>
<dbReference type="InterPro" id="IPR032466">
    <property type="entry name" value="Metal_Hydrolase"/>
</dbReference>
<evidence type="ECO:0000256" key="3">
    <source>
        <dbReference type="ARBA" id="ARBA00022801"/>
    </source>
</evidence>
<dbReference type="EC" id="3.5.2.7" evidence="1 7"/>
<feature type="domain" description="Amidohydrolase-related" evidence="8">
    <location>
        <begin position="60"/>
        <end position="401"/>
    </location>
</feature>
<feature type="binding site" evidence="7">
    <location>
        <position position="141"/>
    </location>
    <ligand>
        <name>N-formimidoyl-L-glutamate</name>
        <dbReference type="ChEBI" id="CHEBI:58928"/>
    </ligand>
</feature>
<dbReference type="GO" id="GO:0050480">
    <property type="term" value="F:imidazolonepropionase activity"/>
    <property type="evidence" value="ECO:0007669"/>
    <property type="project" value="UniProtKB-UniRule"/>
</dbReference>
<comment type="function">
    <text evidence="7">Catalyzes the hydrolytic cleavage of the carbon-nitrogen bond in imidazolone-5-propanoate to yield N-formimidoyl-L-glutamate. It is the third step in the universal histidine degradation pathway.</text>
</comment>
<comment type="cofactor">
    <cofactor evidence="7">
        <name>Zn(2+)</name>
        <dbReference type="ChEBI" id="CHEBI:29105"/>
    </cofactor>
    <cofactor evidence="7">
        <name>Fe(3+)</name>
        <dbReference type="ChEBI" id="CHEBI:29034"/>
    </cofactor>
    <text evidence="7">Binds 1 zinc or iron ion per subunit.</text>
</comment>
<keyword evidence="5 7" id="KW-0862">Zinc</keyword>
<keyword evidence="2 7" id="KW-0479">Metal-binding</keyword>
<dbReference type="EMBL" id="UGOG01000001">
    <property type="protein sequence ID" value="STX63498.1"/>
    <property type="molecule type" value="Genomic_DNA"/>
</dbReference>
<sequence length="414" mass="44640">MFACDKLLVNATTITAQGLPVRNQAIAIQNGRIKWCGSMDDLPTEFIERAGQREDCSGKVITPGLIDCHTHLVYAGNRASEFQMKLEGVSYAEIAKSGGGILSTVTQTRAASEDELIQQSLPRIRALKNEGVTTVEIKSGYGLDLVNEMKMLKVARRLGELSGLRVKTTFLGAHAIGPEYKGNSQAYVDHLCQEMLPAISETGLVDAVDVFCESIAFSLKQTEQIFAAARALNLPIKCHAEQLSNLGASILAANSGALSCDHLEFLDEAGAAAMAKSDTVAVLLPGAFYFLREKRKPPVDLLRQAGVRIAIATDSNPGSSPTTSLLLMMSMACQFFGMSIPEVLSAVTTHAAKALGLEHETGLIEQGKAADLVLWSITDSASLCYYFAYPLPHRTMIAGEWLSNKNIDQELNND</sequence>
<dbReference type="EMBL" id="LNYN01000042">
    <property type="protein sequence ID" value="KTD30921.1"/>
    <property type="molecule type" value="Genomic_DNA"/>
</dbReference>
<keyword evidence="3 7" id="KW-0378">Hydrolase</keyword>
<dbReference type="GO" id="GO:0008270">
    <property type="term" value="F:zinc ion binding"/>
    <property type="evidence" value="ECO:0007669"/>
    <property type="project" value="UniProtKB-UniRule"/>
</dbReference>
<evidence type="ECO:0000256" key="7">
    <source>
        <dbReference type="HAMAP-Rule" id="MF_00372"/>
    </source>
</evidence>
<proteinExistence type="inferred from homology"/>
<feature type="binding site" evidence="7">
    <location>
        <position position="141"/>
    </location>
    <ligand>
        <name>4-imidazolone-5-propanoate</name>
        <dbReference type="ChEBI" id="CHEBI:77893"/>
    </ligand>
</feature>
<feature type="binding site" evidence="7">
    <location>
        <position position="174"/>
    </location>
    <ligand>
        <name>4-imidazolone-5-propanoate</name>
        <dbReference type="ChEBI" id="CHEBI:77893"/>
    </ligand>
</feature>
<feature type="binding site" evidence="7">
    <location>
        <position position="239"/>
    </location>
    <ligand>
        <name>Zn(2+)</name>
        <dbReference type="ChEBI" id="CHEBI:29105"/>
    </ligand>
</feature>
<dbReference type="FunFam" id="3.20.20.140:FF:000007">
    <property type="entry name" value="Imidazolonepropionase"/>
    <property type="match status" value="1"/>
</dbReference>
<feature type="binding site" evidence="7">
    <location>
        <position position="314"/>
    </location>
    <ligand>
        <name>Zn(2+)</name>
        <dbReference type="ChEBI" id="CHEBI:29105"/>
    </ligand>
</feature>
<feature type="binding site" evidence="7">
    <location>
        <position position="71"/>
    </location>
    <ligand>
        <name>Zn(2+)</name>
        <dbReference type="ChEBI" id="CHEBI:29105"/>
    </ligand>
</feature>
<feature type="binding site" evidence="7">
    <location>
        <position position="239"/>
    </location>
    <ligand>
        <name>Fe(3+)</name>
        <dbReference type="ChEBI" id="CHEBI:29034"/>
    </ligand>
</feature>
<dbReference type="Proteomes" id="UP000254040">
    <property type="component" value="Unassembled WGS sequence"/>
</dbReference>
<keyword evidence="7" id="KW-0963">Cytoplasm</keyword>
<evidence type="ECO:0000313" key="11">
    <source>
        <dbReference type="Proteomes" id="UP000054985"/>
    </source>
</evidence>
<dbReference type="PANTHER" id="PTHR42752:SF1">
    <property type="entry name" value="IMIDAZOLONEPROPIONASE-RELATED"/>
    <property type="match status" value="1"/>
</dbReference>
<accession>A0A378K1L3</accession>